<gene>
    <name evidence="2" type="ORF">MNB_SV-14-1739</name>
</gene>
<evidence type="ECO:0000256" key="1">
    <source>
        <dbReference type="SAM" id="Coils"/>
    </source>
</evidence>
<dbReference type="AlphaFoldDB" id="A0A1W1CS03"/>
<sequence>MNKKLTYPISVIDVIEMTDLQKVEIKKEGGYFEEFTLPSQKLPNGIRLIAYNVAQYLLDILLQERNAERVKVKKLEKAISKSEITLLQLESKFKIMIDNLQKLKEENTKYKNLYGKLVNPFTILQQLYNTGKIKEGRKLVSPRDFKLFNTNDKGIRTGVNYWLSEFEMLQILDSDGNERYSLVTYPMAKKILNQHYKNSFIKSKDKK</sequence>
<dbReference type="EMBL" id="FPHN01000254">
    <property type="protein sequence ID" value="SFV68660.1"/>
    <property type="molecule type" value="Genomic_DNA"/>
</dbReference>
<protein>
    <submittedName>
        <fullName evidence="2">Uncharacterized protein</fullName>
    </submittedName>
</protein>
<evidence type="ECO:0000313" key="2">
    <source>
        <dbReference type="EMBL" id="SFV68660.1"/>
    </source>
</evidence>
<accession>A0A1W1CS03</accession>
<keyword evidence="1" id="KW-0175">Coiled coil</keyword>
<reference evidence="2" key="1">
    <citation type="submission" date="2016-10" db="EMBL/GenBank/DDBJ databases">
        <authorList>
            <person name="de Groot N.N."/>
        </authorList>
    </citation>
    <scope>NUCLEOTIDE SEQUENCE</scope>
</reference>
<organism evidence="2">
    <name type="scientific">hydrothermal vent metagenome</name>
    <dbReference type="NCBI Taxonomy" id="652676"/>
    <lineage>
        <taxon>unclassified sequences</taxon>
        <taxon>metagenomes</taxon>
        <taxon>ecological metagenomes</taxon>
    </lineage>
</organism>
<feature type="coiled-coil region" evidence="1">
    <location>
        <begin position="58"/>
        <end position="113"/>
    </location>
</feature>
<name>A0A1W1CS03_9ZZZZ</name>
<proteinExistence type="predicted"/>